<feature type="compositionally biased region" description="Basic and acidic residues" evidence="7">
    <location>
        <begin position="1666"/>
        <end position="1679"/>
    </location>
</feature>
<evidence type="ECO:0000256" key="5">
    <source>
        <dbReference type="RuleBase" id="RU003465"/>
    </source>
</evidence>
<organism evidence="11 12">
    <name type="scientific">Durusdinium trenchii</name>
    <dbReference type="NCBI Taxonomy" id="1381693"/>
    <lineage>
        <taxon>Eukaryota</taxon>
        <taxon>Sar</taxon>
        <taxon>Alveolata</taxon>
        <taxon>Dinophyceae</taxon>
        <taxon>Suessiales</taxon>
        <taxon>Symbiodiniaceae</taxon>
        <taxon>Durusdinium</taxon>
    </lineage>
</organism>
<keyword evidence="2" id="KW-0479">Metal-binding</keyword>
<keyword evidence="12" id="KW-1185">Reference proteome</keyword>
<dbReference type="InterPro" id="IPR002059">
    <property type="entry name" value="CSP_DNA-bd"/>
</dbReference>
<dbReference type="InterPro" id="IPR036705">
    <property type="entry name" value="Ribosyl_crysJ1_sf"/>
</dbReference>
<dbReference type="Gene3D" id="1.10.4080.10">
    <property type="entry name" value="ADP-ribosylation/Crystallin J1"/>
    <property type="match status" value="1"/>
</dbReference>
<evidence type="ECO:0000256" key="1">
    <source>
        <dbReference type="ARBA" id="ARBA00004170"/>
    </source>
</evidence>
<keyword evidence="6" id="KW-0175">Coiled coil</keyword>
<feature type="coiled-coil region" evidence="6">
    <location>
        <begin position="1527"/>
        <end position="1565"/>
    </location>
</feature>
<dbReference type="Pfam" id="PF00481">
    <property type="entry name" value="PP2C"/>
    <property type="match status" value="1"/>
</dbReference>
<dbReference type="SMART" id="SM00357">
    <property type="entry name" value="CSP"/>
    <property type="match status" value="1"/>
</dbReference>
<dbReference type="InterPro" id="IPR011129">
    <property type="entry name" value="CSD"/>
</dbReference>
<dbReference type="InterPro" id="IPR005502">
    <property type="entry name" value="Ribosyl_crysJ1"/>
</dbReference>
<dbReference type="SUPFAM" id="SSF81606">
    <property type="entry name" value="PP2C-like"/>
    <property type="match status" value="1"/>
</dbReference>
<feature type="region of interest" description="Disordered" evidence="7">
    <location>
        <begin position="1640"/>
        <end position="1659"/>
    </location>
</feature>
<dbReference type="Pfam" id="PF03747">
    <property type="entry name" value="ADP_ribosyl_GH"/>
    <property type="match status" value="1"/>
</dbReference>
<feature type="region of interest" description="Disordered" evidence="7">
    <location>
        <begin position="787"/>
        <end position="806"/>
    </location>
</feature>
<reference evidence="11 12" key="1">
    <citation type="submission" date="2024-02" db="EMBL/GenBank/DDBJ databases">
        <authorList>
            <person name="Chen Y."/>
            <person name="Shah S."/>
            <person name="Dougan E. K."/>
            <person name="Thang M."/>
            <person name="Chan C."/>
        </authorList>
    </citation>
    <scope>NUCLEOTIDE SEQUENCE [LARGE SCALE GENOMIC DNA]</scope>
</reference>
<dbReference type="Pfam" id="PF00313">
    <property type="entry name" value="CSD"/>
    <property type="match status" value="1"/>
</dbReference>
<evidence type="ECO:0000256" key="6">
    <source>
        <dbReference type="SAM" id="Coils"/>
    </source>
</evidence>
<dbReference type="EMBL" id="CAXAMN010015891">
    <property type="protein sequence ID" value="CAK9046863.1"/>
    <property type="molecule type" value="Genomic_DNA"/>
</dbReference>
<feature type="region of interest" description="Disordered" evidence="7">
    <location>
        <begin position="1599"/>
        <end position="1620"/>
    </location>
</feature>
<dbReference type="SUPFAM" id="SSF52540">
    <property type="entry name" value="P-loop containing nucleoside triphosphate hydrolases"/>
    <property type="match status" value="1"/>
</dbReference>
<evidence type="ECO:0000313" key="11">
    <source>
        <dbReference type="EMBL" id="CAK9046863.1"/>
    </source>
</evidence>
<evidence type="ECO:0000259" key="10">
    <source>
        <dbReference type="PROSITE" id="PS51857"/>
    </source>
</evidence>
<dbReference type="PANTHER" id="PTHR47992">
    <property type="entry name" value="PROTEIN PHOSPHATASE"/>
    <property type="match status" value="1"/>
</dbReference>
<evidence type="ECO:0000256" key="2">
    <source>
        <dbReference type="ARBA" id="ARBA00022723"/>
    </source>
</evidence>
<feature type="compositionally biased region" description="Acidic residues" evidence="7">
    <location>
        <begin position="892"/>
        <end position="912"/>
    </location>
</feature>
<dbReference type="SMART" id="SM00332">
    <property type="entry name" value="PP2Cc"/>
    <property type="match status" value="1"/>
</dbReference>
<feature type="domain" description="CSD" evidence="10">
    <location>
        <begin position="807"/>
        <end position="888"/>
    </location>
</feature>
<feature type="signal peptide" evidence="8">
    <location>
        <begin position="1"/>
        <end position="16"/>
    </location>
</feature>
<evidence type="ECO:0000256" key="4">
    <source>
        <dbReference type="ARBA" id="ARBA00022912"/>
    </source>
</evidence>
<dbReference type="PROSITE" id="PS01032">
    <property type="entry name" value="PPM_1"/>
    <property type="match status" value="1"/>
</dbReference>
<sequence>MQVVALIAFHVSLVQSAWHANLFETSRMMQAFTQIKDYENEFGSEMNVPSIVVIGVESAGKSTLLSAIVGVPLTFTQGNTGTRCPVRYRLRYGEDAKDPEVKVMGQVIPPEKLPEKVQLHMESLAGTFRADTFDVEITSRHVPDLEMIDMPGIIAHPNPKDPAEIAQAEEVERIQAKFVRNRNMAIVAVVKCTERFKTIADFKFLDDVATKEGLVDLPPRREWRSQVLIVANRLNQQVDTWSMQVANSYFAEAREQGNAYKGIFFVALRPPVAGVVDPDAAPYDQKKAYYEKLEVVEHQWLQGLKQAMSNKSSGVPWNPANDGMFGLANVKDSIVNTWREGFLAKLPSLSSKIEKERQHSKQRMHELEEKLRMVDLKLLRQKMKDFLADFVHRYQALATGQAVKDLQGRDVTSFKLSRMHIYDPARYGKTFEEEMKMTPIDKSRCGWLLTWEELLSDQRLGAQDQHLGEELSMQYLGMASYERSLKIMEYMMIARNFDHVSDDNIRIMARGHSKYGTGAFPSNEVVLQIASDQVHQLNGGVEWYTDFLQANFVDYMNPVMEYMSHSTQYGMVTSSDKFMLKLRQHFEGVVARRISGVVEMYGNDVRRYTRFRAIDVITKLHMASAMLPMEKIIPTEAMLLPEPAMATKVSTQSSVRTQGEYVMPVNSPRQKKVVAERELKKLEAIRSMSTCQCHDPKLFNIGDFVQGGYAQVYPMEWSMIDFDYLRNTAYQYYVRIAMILSELLRATLHSEFLDNLLDTSEKTLMKDILNIESEPTGQLRVVLDDAEAPSQNETNQNGKEQEDEGPLLRGKVRWFNAKKGFGFIEPLDEAANVLEKDLFVHRNQILSGAEKPEEGEAEAFASLEAEELVTFRLGQTDDGRMCAVGVKTAEAGDADAPEETQEQAEENGEVDGSEASSVEIDLEEELKCGFHQDKAEGKETCEDFLVDKVKLPINVLGETASFVFFGVFDGHGGPYCAEHVSTHLGKNILARLRDRARNVSDEIAVKTALLGGFKQTEHNYLQHAKKTDDCSGSTACTMTVFGPDEQMRLRLFLANCGDSRAVLCTAGAAQRLTEDHKPNLPAEKKRIEAADGGVVEVQGVWRCVLPQKKRLTSKIAGLAVSRSFGDNDFKGPDIVSAEPEITVHEAEIWLRFVILATDGIWDVLTDKDSVALVRHHLLTGQTEQQAAEALVKRAREKGSQDDCTAMVVRFAWASKGTCQGEAVEPEGEAEPQAHVPEEGANGEMEATWKGEGMHACFSCYGEQSMALLESLVECHGKLDAEDFAKRLEARFGKASPYEVEAVDQENWPELKTNPTDAEGNVIEAERKWSMPLPGPWRHGSIKGFLKNFVNEKKLYPECGSTDEQVDGVCKVAPVVALFAGDPNMLPTVDTAVRVVQNTDKAAAFACGFARVLEKLVLGTASVQEAIALATKELMDPERAFKTTLDDQVAKTLERVVGELAGLSHSDAGMKLKPEAEPTYVEAVEASIACGGCTASRASIAGACFGSISSAEGIPVEWVATTTQGARVQELAEKLVGEEEEEEMMEDDAEAEAEALAQMAKAMAANPGAVLGPDGEEDEAEDVATEARPLTPLKSKAEDRDIFADGETEEQDEEAAGLKRWDKTNATGALISPLFEGLGPTKEELAAGQDGQGSSVIGGLLKDVGDKADAEERAEAKEAVDADMDMFG</sequence>
<gene>
    <name evidence="11" type="ORF">CCMP2556_LOCUS24330</name>
</gene>
<dbReference type="Gene3D" id="2.40.50.140">
    <property type="entry name" value="Nucleic acid-binding proteins"/>
    <property type="match status" value="1"/>
</dbReference>
<dbReference type="InterPro" id="IPR000222">
    <property type="entry name" value="PP2C_BS"/>
</dbReference>
<dbReference type="CDD" id="cd04458">
    <property type="entry name" value="CSP_CDS"/>
    <property type="match status" value="1"/>
</dbReference>
<dbReference type="SMART" id="SM00053">
    <property type="entry name" value="DYNc"/>
    <property type="match status" value="1"/>
</dbReference>
<evidence type="ECO:0000256" key="8">
    <source>
        <dbReference type="SAM" id="SignalP"/>
    </source>
</evidence>
<feature type="compositionally biased region" description="Acidic residues" evidence="7">
    <location>
        <begin position="1603"/>
        <end position="1614"/>
    </location>
</feature>
<dbReference type="SUPFAM" id="SSF50249">
    <property type="entry name" value="Nucleic acid-binding proteins"/>
    <property type="match status" value="1"/>
</dbReference>
<keyword evidence="4 5" id="KW-0904">Protein phosphatase</keyword>
<accession>A0ABP0M727</accession>
<dbReference type="InterPro" id="IPR027417">
    <property type="entry name" value="P-loop_NTPase"/>
</dbReference>
<feature type="chain" id="PRO_5046105182" description="Protein-serine/threonine phosphatase" evidence="8">
    <location>
        <begin position="17"/>
        <end position="1687"/>
    </location>
</feature>
<dbReference type="CDD" id="cd00143">
    <property type="entry name" value="PP2Cc"/>
    <property type="match status" value="1"/>
</dbReference>
<keyword evidence="3 5" id="KW-0378">Hydrolase</keyword>
<dbReference type="Proteomes" id="UP001642484">
    <property type="component" value="Unassembled WGS sequence"/>
</dbReference>
<evidence type="ECO:0008006" key="13">
    <source>
        <dbReference type="Google" id="ProtNLM"/>
    </source>
</evidence>
<dbReference type="InterPro" id="IPR001932">
    <property type="entry name" value="PPM-type_phosphatase-like_dom"/>
</dbReference>
<feature type="region of interest" description="Disordered" evidence="7">
    <location>
        <begin position="1666"/>
        <end position="1687"/>
    </location>
</feature>
<dbReference type="InterPro" id="IPR045063">
    <property type="entry name" value="Dynamin_N"/>
</dbReference>
<dbReference type="SMART" id="SM00331">
    <property type="entry name" value="PP2C_SIG"/>
    <property type="match status" value="1"/>
</dbReference>
<evidence type="ECO:0000313" key="12">
    <source>
        <dbReference type="Proteomes" id="UP001642484"/>
    </source>
</evidence>
<evidence type="ECO:0000256" key="7">
    <source>
        <dbReference type="SAM" id="MobiDB-lite"/>
    </source>
</evidence>
<dbReference type="InterPro" id="IPR015655">
    <property type="entry name" value="PP2C"/>
</dbReference>
<dbReference type="SUPFAM" id="SSF101478">
    <property type="entry name" value="ADP-ribosylglycohydrolase"/>
    <property type="match status" value="1"/>
</dbReference>
<comment type="caution">
    <text evidence="11">The sequence shown here is derived from an EMBL/GenBank/DDBJ whole genome shotgun (WGS) entry which is preliminary data.</text>
</comment>
<dbReference type="Pfam" id="PF00350">
    <property type="entry name" value="Dynamin_N"/>
    <property type="match status" value="1"/>
</dbReference>
<dbReference type="InterPro" id="IPR022812">
    <property type="entry name" value="Dynamin"/>
</dbReference>
<comment type="similarity">
    <text evidence="5">Belongs to the PP2C family.</text>
</comment>
<dbReference type="PRINTS" id="PR00195">
    <property type="entry name" value="DYNAMIN"/>
</dbReference>
<dbReference type="InterPro" id="IPR001401">
    <property type="entry name" value="Dynamin_GTPase"/>
</dbReference>
<dbReference type="Gene3D" id="3.60.40.10">
    <property type="entry name" value="PPM-type phosphatase domain"/>
    <property type="match status" value="1"/>
</dbReference>
<comment type="subcellular location">
    <subcellularLocation>
        <location evidence="1">Membrane</location>
        <topology evidence="1">Peripheral membrane protein</topology>
    </subcellularLocation>
</comment>
<feature type="domain" description="PPM-type phosphatase" evidence="9">
    <location>
        <begin position="927"/>
        <end position="1210"/>
    </location>
</feature>
<protein>
    <recommendedName>
        <fullName evidence="13">Protein-serine/threonine phosphatase</fullName>
    </recommendedName>
</protein>
<dbReference type="PROSITE" id="PS51857">
    <property type="entry name" value="CSD_2"/>
    <property type="match status" value="1"/>
</dbReference>
<dbReference type="PROSITE" id="PS51746">
    <property type="entry name" value="PPM_2"/>
    <property type="match status" value="1"/>
</dbReference>
<evidence type="ECO:0000256" key="3">
    <source>
        <dbReference type="ARBA" id="ARBA00022801"/>
    </source>
</evidence>
<dbReference type="InterPro" id="IPR012340">
    <property type="entry name" value="NA-bd_OB-fold"/>
</dbReference>
<feature type="compositionally biased region" description="Polar residues" evidence="7">
    <location>
        <begin position="789"/>
        <end position="798"/>
    </location>
</feature>
<dbReference type="InterPro" id="IPR036457">
    <property type="entry name" value="PPM-type-like_dom_sf"/>
</dbReference>
<proteinExistence type="inferred from homology"/>
<keyword evidence="8" id="KW-0732">Signal</keyword>
<feature type="region of interest" description="Disordered" evidence="7">
    <location>
        <begin position="890"/>
        <end position="916"/>
    </location>
</feature>
<dbReference type="Gene3D" id="3.40.50.300">
    <property type="entry name" value="P-loop containing nucleotide triphosphate hydrolases"/>
    <property type="match status" value="1"/>
</dbReference>
<name>A0ABP0M727_9DINO</name>
<evidence type="ECO:0000259" key="9">
    <source>
        <dbReference type="PROSITE" id="PS51746"/>
    </source>
</evidence>